<sequence>PALDIILFRPADPAHSEFNHITKLLHQQLLNQILKPTPVIEYAWAMRKF</sequence>
<reference evidence="1" key="1">
    <citation type="journal article" date="2020" name="Stud. Mycol.">
        <title>101 Dothideomycetes genomes: a test case for predicting lifestyles and emergence of pathogens.</title>
        <authorList>
            <person name="Haridas S."/>
            <person name="Albert R."/>
            <person name="Binder M."/>
            <person name="Bloem J."/>
            <person name="Labutti K."/>
            <person name="Salamov A."/>
            <person name="Andreopoulos B."/>
            <person name="Baker S."/>
            <person name="Barry K."/>
            <person name="Bills G."/>
            <person name="Bluhm B."/>
            <person name="Cannon C."/>
            <person name="Castanera R."/>
            <person name="Culley D."/>
            <person name="Daum C."/>
            <person name="Ezra D."/>
            <person name="Gonzalez J."/>
            <person name="Henrissat B."/>
            <person name="Kuo A."/>
            <person name="Liang C."/>
            <person name="Lipzen A."/>
            <person name="Lutzoni F."/>
            <person name="Magnuson J."/>
            <person name="Mondo S."/>
            <person name="Nolan M."/>
            <person name="Ohm R."/>
            <person name="Pangilinan J."/>
            <person name="Park H.-J."/>
            <person name="Ramirez L."/>
            <person name="Alfaro M."/>
            <person name="Sun H."/>
            <person name="Tritt A."/>
            <person name="Yoshinaga Y."/>
            <person name="Zwiers L.-H."/>
            <person name="Turgeon B."/>
            <person name="Goodwin S."/>
            <person name="Spatafora J."/>
            <person name="Crous P."/>
            <person name="Grigoriev I."/>
        </authorList>
    </citation>
    <scope>NUCLEOTIDE SEQUENCE</scope>
    <source>
        <strain evidence="1">CBS 480.64</strain>
    </source>
</reference>
<name>A0A6A7BRW0_9PEZI</name>
<keyword evidence="2" id="KW-1185">Reference proteome</keyword>
<dbReference type="EMBL" id="MU006041">
    <property type="protein sequence ID" value="KAF2857495.1"/>
    <property type="molecule type" value="Genomic_DNA"/>
</dbReference>
<dbReference type="AlphaFoldDB" id="A0A6A7BRW0"/>
<organism evidence="1 2">
    <name type="scientific">Piedraia hortae CBS 480.64</name>
    <dbReference type="NCBI Taxonomy" id="1314780"/>
    <lineage>
        <taxon>Eukaryota</taxon>
        <taxon>Fungi</taxon>
        <taxon>Dikarya</taxon>
        <taxon>Ascomycota</taxon>
        <taxon>Pezizomycotina</taxon>
        <taxon>Dothideomycetes</taxon>
        <taxon>Dothideomycetidae</taxon>
        <taxon>Capnodiales</taxon>
        <taxon>Piedraiaceae</taxon>
        <taxon>Piedraia</taxon>
    </lineage>
</organism>
<dbReference type="Proteomes" id="UP000799421">
    <property type="component" value="Unassembled WGS sequence"/>
</dbReference>
<feature type="non-terminal residue" evidence="1">
    <location>
        <position position="1"/>
    </location>
</feature>
<dbReference type="OrthoDB" id="5372708at2759"/>
<proteinExistence type="predicted"/>
<protein>
    <submittedName>
        <fullName evidence="1">Uncharacterized protein</fullName>
    </submittedName>
</protein>
<accession>A0A6A7BRW0</accession>
<evidence type="ECO:0000313" key="2">
    <source>
        <dbReference type="Proteomes" id="UP000799421"/>
    </source>
</evidence>
<evidence type="ECO:0000313" key="1">
    <source>
        <dbReference type="EMBL" id="KAF2857495.1"/>
    </source>
</evidence>
<gene>
    <name evidence="1" type="ORF">K470DRAFT_223294</name>
</gene>